<dbReference type="OrthoDB" id="9773456at2"/>
<dbReference type="GO" id="GO:0005506">
    <property type="term" value="F:iron ion binding"/>
    <property type="evidence" value="ECO:0007669"/>
    <property type="project" value="InterPro"/>
</dbReference>
<dbReference type="GO" id="GO:0020037">
    <property type="term" value="F:heme binding"/>
    <property type="evidence" value="ECO:0007669"/>
    <property type="project" value="InterPro"/>
</dbReference>
<comment type="PTM">
    <text evidence="8">Binds 2 heme c groups covalently per subunit.</text>
</comment>
<dbReference type="AlphaFoldDB" id="A0A1E7X799"/>
<comment type="caution">
    <text evidence="12">The sequence shown here is derived from an EMBL/GenBank/DDBJ whole genome shotgun (WGS) entry which is preliminary data.</text>
</comment>
<dbReference type="EMBL" id="LROM01000025">
    <property type="protein sequence ID" value="OFA08940.1"/>
    <property type="molecule type" value="Genomic_DNA"/>
</dbReference>
<dbReference type="Proteomes" id="UP000175989">
    <property type="component" value="Unassembled WGS sequence"/>
</dbReference>
<proteinExistence type="predicted"/>
<feature type="binding site" description="covalent" evidence="8">
    <location>
        <position position="161"/>
    </location>
    <ligand>
        <name>heme c</name>
        <dbReference type="ChEBI" id="CHEBI:61717"/>
        <label>2</label>
    </ligand>
</feature>
<sequence>MKRAFSPLLKPLLIAAIAFSAASGYAQDKASAAPAAPAAPAKVDPAKGGVLYVEGDAARGLPACVSCHGANGNSTIAVNPKLSAQSQSYLYKQLVNFTTDARNQPVMSLYAKMLTDADKHNVAAWLATQPAKPGAAKNRDSIDLGKKIYRGGIAEKNVPACASCHGATGGGIPALYPRLAGQHQDYTVAQLGLFKGHGRKNSPEMATIAARMSDDEMKAVADYVAGLK</sequence>
<feature type="binding site" description="axial binding residue" evidence="9">
    <location>
        <position position="205"/>
    </location>
    <ligand>
        <name>heme c</name>
        <dbReference type="ChEBI" id="CHEBI:61717"/>
        <label>2</label>
    </ligand>
    <ligandPart>
        <name>Fe</name>
        <dbReference type="ChEBI" id="CHEBI:18248"/>
    </ligandPart>
</feature>
<evidence type="ECO:0000313" key="12">
    <source>
        <dbReference type="EMBL" id="OFA08940.1"/>
    </source>
</evidence>
<dbReference type="SUPFAM" id="SSF46626">
    <property type="entry name" value="Cytochrome c"/>
    <property type="match status" value="2"/>
</dbReference>
<dbReference type="PIRSF" id="PIRSF000005">
    <property type="entry name" value="Cytochrome_c4"/>
    <property type="match status" value="1"/>
</dbReference>
<keyword evidence="10" id="KW-0732">Signal</keyword>
<dbReference type="InterPro" id="IPR036909">
    <property type="entry name" value="Cyt_c-like_dom_sf"/>
</dbReference>
<dbReference type="PANTHER" id="PTHR33751:SF9">
    <property type="entry name" value="CYTOCHROME C4"/>
    <property type="match status" value="1"/>
</dbReference>
<evidence type="ECO:0000256" key="1">
    <source>
        <dbReference type="ARBA" id="ARBA00004418"/>
    </source>
</evidence>
<keyword evidence="3 8" id="KW-0349">Heme</keyword>
<evidence type="ECO:0000259" key="11">
    <source>
        <dbReference type="PROSITE" id="PS51007"/>
    </source>
</evidence>
<reference evidence="13" key="1">
    <citation type="journal article" date="2016" name="Front. Microbiol.">
        <title>Molecular Keys to the Janthinobacterium and Duganella spp. Interaction with the Plant Pathogen Fusarium graminearum.</title>
        <authorList>
            <person name="Haack F.S."/>
            <person name="Poehlein A."/>
            <person name="Kroger C."/>
            <person name="Voigt C.A."/>
            <person name="Piepenbring M."/>
            <person name="Bode H.B."/>
            <person name="Daniel R."/>
            <person name="Schafer W."/>
            <person name="Streit W.R."/>
        </authorList>
    </citation>
    <scope>NUCLEOTIDE SEQUENCE [LARGE SCALE GENOMIC DNA]</scope>
    <source>
        <strain evidence="13">T54</strain>
    </source>
</reference>
<dbReference type="InterPro" id="IPR024167">
    <property type="entry name" value="Cytochrome_c4-like"/>
</dbReference>
<evidence type="ECO:0000256" key="4">
    <source>
        <dbReference type="ARBA" id="ARBA00022723"/>
    </source>
</evidence>
<feature type="binding site" description="axial binding residue" evidence="9">
    <location>
        <position position="107"/>
    </location>
    <ligand>
        <name>heme c</name>
        <dbReference type="ChEBI" id="CHEBI:61717"/>
        <label>1</label>
    </ligand>
    <ligandPart>
        <name>Fe</name>
        <dbReference type="ChEBI" id="CHEBI:18248"/>
    </ligandPart>
</feature>
<dbReference type="Gene3D" id="1.10.760.10">
    <property type="entry name" value="Cytochrome c-like domain"/>
    <property type="match status" value="2"/>
</dbReference>
<evidence type="ECO:0000256" key="6">
    <source>
        <dbReference type="ARBA" id="ARBA00022982"/>
    </source>
</evidence>
<dbReference type="RefSeq" id="WP_070245962.1">
    <property type="nucleotide sequence ID" value="NZ_LROM01000025.1"/>
</dbReference>
<feature type="binding site" description="axial binding residue" evidence="9">
    <location>
        <position position="68"/>
    </location>
    <ligand>
        <name>heme c</name>
        <dbReference type="ChEBI" id="CHEBI:61717"/>
        <label>1</label>
    </ligand>
    <ligandPart>
        <name>Fe</name>
        <dbReference type="ChEBI" id="CHEBI:18248"/>
    </ligandPart>
</feature>
<dbReference type="GO" id="GO:0042597">
    <property type="term" value="C:periplasmic space"/>
    <property type="evidence" value="ECO:0007669"/>
    <property type="project" value="UniProtKB-SubCell"/>
</dbReference>
<organism evidence="12 13">
    <name type="scientific">Duganella phyllosphaerae</name>
    <dbReference type="NCBI Taxonomy" id="762836"/>
    <lineage>
        <taxon>Bacteria</taxon>
        <taxon>Pseudomonadati</taxon>
        <taxon>Pseudomonadota</taxon>
        <taxon>Betaproteobacteria</taxon>
        <taxon>Burkholderiales</taxon>
        <taxon>Oxalobacteraceae</taxon>
        <taxon>Telluria group</taxon>
        <taxon>Duganella</taxon>
    </lineage>
</organism>
<dbReference type="InterPro" id="IPR050597">
    <property type="entry name" value="Cytochrome_c_Oxidase_Subunit"/>
</dbReference>
<name>A0A1E7X799_9BURK</name>
<feature type="signal peptide" evidence="10">
    <location>
        <begin position="1"/>
        <end position="26"/>
    </location>
</feature>
<feature type="binding site" description="axial binding residue" evidence="9">
    <location>
        <position position="165"/>
    </location>
    <ligand>
        <name>heme c</name>
        <dbReference type="ChEBI" id="CHEBI:61717"/>
        <label>2</label>
    </ligand>
    <ligandPart>
        <name>Fe</name>
        <dbReference type="ChEBI" id="CHEBI:18248"/>
    </ligandPart>
</feature>
<evidence type="ECO:0000256" key="5">
    <source>
        <dbReference type="ARBA" id="ARBA00022764"/>
    </source>
</evidence>
<keyword evidence="7 9" id="KW-0408">Iron</keyword>
<evidence type="ECO:0000313" key="13">
    <source>
        <dbReference type="Proteomes" id="UP000175989"/>
    </source>
</evidence>
<comment type="subcellular location">
    <subcellularLocation>
        <location evidence="1">Periplasm</location>
    </subcellularLocation>
</comment>
<dbReference type="PROSITE" id="PS51007">
    <property type="entry name" value="CYTC"/>
    <property type="match status" value="2"/>
</dbReference>
<keyword evidence="13" id="KW-1185">Reference proteome</keyword>
<evidence type="ECO:0000256" key="8">
    <source>
        <dbReference type="PIRSR" id="PIRSR000005-1"/>
    </source>
</evidence>
<dbReference type="GO" id="GO:0009055">
    <property type="term" value="F:electron transfer activity"/>
    <property type="evidence" value="ECO:0007669"/>
    <property type="project" value="InterPro"/>
</dbReference>
<keyword evidence="6" id="KW-0249">Electron transport</keyword>
<evidence type="ECO:0000256" key="9">
    <source>
        <dbReference type="PIRSR" id="PIRSR000005-2"/>
    </source>
</evidence>
<protein>
    <submittedName>
        <fullName evidence="12">Cytochrome c4</fullName>
    </submittedName>
</protein>
<accession>A0A1E7X799</accession>
<feature type="domain" description="Cytochrome c" evidence="11">
    <location>
        <begin position="43"/>
        <end position="130"/>
    </location>
</feature>
<dbReference type="Pfam" id="PF00034">
    <property type="entry name" value="Cytochrom_C"/>
    <property type="match status" value="2"/>
</dbReference>
<gene>
    <name evidence="12" type="ORF">DUPY_03120</name>
</gene>
<feature type="chain" id="PRO_5009208468" evidence="10">
    <location>
        <begin position="27"/>
        <end position="228"/>
    </location>
</feature>
<feature type="binding site" description="covalent" evidence="8">
    <location>
        <position position="67"/>
    </location>
    <ligand>
        <name>heme c</name>
        <dbReference type="ChEBI" id="CHEBI:61717"/>
        <label>1</label>
    </ligand>
</feature>
<feature type="binding site" description="covalent" evidence="8">
    <location>
        <position position="164"/>
    </location>
    <ligand>
        <name>heme c</name>
        <dbReference type="ChEBI" id="CHEBI:61717"/>
        <label>2</label>
    </ligand>
</feature>
<evidence type="ECO:0000256" key="2">
    <source>
        <dbReference type="ARBA" id="ARBA00022448"/>
    </source>
</evidence>
<feature type="binding site" description="covalent" evidence="8">
    <location>
        <position position="64"/>
    </location>
    <ligand>
        <name>heme c</name>
        <dbReference type="ChEBI" id="CHEBI:61717"/>
        <label>1</label>
    </ligand>
</feature>
<dbReference type="PANTHER" id="PTHR33751">
    <property type="entry name" value="CBB3-TYPE CYTOCHROME C OXIDASE SUBUNIT FIXP"/>
    <property type="match status" value="1"/>
</dbReference>
<keyword evidence="4 9" id="KW-0479">Metal-binding</keyword>
<evidence type="ECO:0000256" key="7">
    <source>
        <dbReference type="ARBA" id="ARBA00023004"/>
    </source>
</evidence>
<evidence type="ECO:0000256" key="3">
    <source>
        <dbReference type="ARBA" id="ARBA00022617"/>
    </source>
</evidence>
<dbReference type="PATRIC" id="fig|762836.4.peg.332"/>
<evidence type="ECO:0000256" key="10">
    <source>
        <dbReference type="SAM" id="SignalP"/>
    </source>
</evidence>
<feature type="domain" description="Cytochrome c" evidence="11">
    <location>
        <begin position="140"/>
        <end position="228"/>
    </location>
</feature>
<keyword evidence="2" id="KW-0813">Transport</keyword>
<dbReference type="InterPro" id="IPR009056">
    <property type="entry name" value="Cyt_c-like_dom"/>
</dbReference>
<keyword evidence="5" id="KW-0574">Periplasm</keyword>